<keyword evidence="2" id="KW-0812">Transmembrane</keyword>
<dbReference type="EMBL" id="JPKZ01002099">
    <property type="protein sequence ID" value="KHN78408.1"/>
    <property type="molecule type" value="Genomic_DNA"/>
</dbReference>
<dbReference type="Proteomes" id="UP000031036">
    <property type="component" value="Unassembled WGS sequence"/>
</dbReference>
<proteinExistence type="predicted"/>
<reference evidence="3 4" key="1">
    <citation type="submission" date="2014-11" db="EMBL/GenBank/DDBJ databases">
        <title>Genetic blueprint of the zoonotic pathogen Toxocara canis.</title>
        <authorList>
            <person name="Zhu X.-Q."/>
            <person name="Korhonen P.K."/>
            <person name="Cai H."/>
            <person name="Young N.D."/>
            <person name="Nejsum P."/>
            <person name="von Samson-Himmelstjerna G."/>
            <person name="Boag P.R."/>
            <person name="Tan P."/>
            <person name="Li Q."/>
            <person name="Min J."/>
            <person name="Yang Y."/>
            <person name="Wang X."/>
            <person name="Fang X."/>
            <person name="Hall R.S."/>
            <person name="Hofmann A."/>
            <person name="Sternberg P.W."/>
            <person name="Jex A.R."/>
            <person name="Gasser R.B."/>
        </authorList>
    </citation>
    <scope>NUCLEOTIDE SEQUENCE [LARGE SCALE GENOMIC DNA]</scope>
    <source>
        <strain evidence="3">PN_DK_2014</strain>
    </source>
</reference>
<feature type="region of interest" description="Disordered" evidence="1">
    <location>
        <begin position="127"/>
        <end position="180"/>
    </location>
</feature>
<keyword evidence="2" id="KW-0472">Membrane</keyword>
<feature type="compositionally biased region" description="Pro residues" evidence="1">
    <location>
        <begin position="155"/>
        <end position="168"/>
    </location>
</feature>
<gene>
    <name evidence="3" type="ORF">Tcan_02873</name>
</gene>
<protein>
    <submittedName>
        <fullName evidence="3">Uncharacterized protein</fullName>
    </submittedName>
</protein>
<dbReference type="OrthoDB" id="10571872at2759"/>
<name>A0A0B2VA58_TOXCA</name>
<dbReference type="AlphaFoldDB" id="A0A0B2VA58"/>
<evidence type="ECO:0000256" key="2">
    <source>
        <dbReference type="SAM" id="Phobius"/>
    </source>
</evidence>
<feature type="compositionally biased region" description="Polar residues" evidence="1">
    <location>
        <begin position="131"/>
        <end position="144"/>
    </location>
</feature>
<keyword evidence="2" id="KW-1133">Transmembrane helix</keyword>
<evidence type="ECO:0000313" key="3">
    <source>
        <dbReference type="EMBL" id="KHN78408.1"/>
    </source>
</evidence>
<feature type="transmembrane region" description="Helical" evidence="2">
    <location>
        <begin position="12"/>
        <end position="38"/>
    </location>
</feature>
<evidence type="ECO:0000256" key="1">
    <source>
        <dbReference type="SAM" id="MobiDB-lite"/>
    </source>
</evidence>
<accession>A0A0B2VA58</accession>
<organism evidence="3 4">
    <name type="scientific">Toxocara canis</name>
    <name type="common">Canine roundworm</name>
    <dbReference type="NCBI Taxonomy" id="6265"/>
    <lineage>
        <taxon>Eukaryota</taxon>
        <taxon>Metazoa</taxon>
        <taxon>Ecdysozoa</taxon>
        <taxon>Nematoda</taxon>
        <taxon>Chromadorea</taxon>
        <taxon>Rhabditida</taxon>
        <taxon>Spirurina</taxon>
        <taxon>Ascaridomorpha</taxon>
        <taxon>Ascaridoidea</taxon>
        <taxon>Toxocaridae</taxon>
        <taxon>Toxocara</taxon>
    </lineage>
</organism>
<keyword evidence="4" id="KW-1185">Reference proteome</keyword>
<sequence length="180" mass="19417">MLIDEGAIPAGAMTIIVIAAVAIGIGFMTLICTLINLAKNRRRIARLQSLSPERVISPGACSSLSRRLPSLTETNGHFVLSFIPRSSTAQITPISSDRAPKPYTSIEDAPPPSYEDALRMAIEESLRHTEQTPQSSHIATQVTTEEAVENSIAPAIPPRRQPNMPLPKPQAIDAENNNTS</sequence>
<comment type="caution">
    <text evidence="3">The sequence shown here is derived from an EMBL/GenBank/DDBJ whole genome shotgun (WGS) entry which is preliminary data.</text>
</comment>
<evidence type="ECO:0000313" key="4">
    <source>
        <dbReference type="Proteomes" id="UP000031036"/>
    </source>
</evidence>
<feature type="region of interest" description="Disordered" evidence="1">
    <location>
        <begin position="92"/>
        <end position="112"/>
    </location>
</feature>